<dbReference type="AlphaFoldDB" id="A0A246DLF6"/>
<gene>
    <name evidence="1" type="ORF">B5E41_28920</name>
</gene>
<comment type="caution">
    <text evidence="1">The sequence shown here is derived from an EMBL/GenBank/DDBJ whole genome shotgun (WGS) entry which is preliminary data.</text>
</comment>
<evidence type="ECO:0000313" key="1">
    <source>
        <dbReference type="EMBL" id="OWO90021.1"/>
    </source>
</evidence>
<proteinExistence type="predicted"/>
<evidence type="ECO:0000313" key="2">
    <source>
        <dbReference type="Proteomes" id="UP000197269"/>
    </source>
</evidence>
<protein>
    <submittedName>
        <fullName evidence="1">Uncharacterized protein</fullName>
    </submittedName>
</protein>
<dbReference type="EMBL" id="MXPU01000031">
    <property type="protein sequence ID" value="OWO90021.1"/>
    <property type="molecule type" value="Genomic_DNA"/>
</dbReference>
<dbReference type="Proteomes" id="UP000197269">
    <property type="component" value="Unassembled WGS sequence"/>
</dbReference>
<organism evidence="1 2">
    <name type="scientific">Rhizobium esperanzae</name>
    <dbReference type="NCBI Taxonomy" id="1967781"/>
    <lineage>
        <taxon>Bacteria</taxon>
        <taxon>Pseudomonadati</taxon>
        <taxon>Pseudomonadota</taxon>
        <taxon>Alphaproteobacteria</taxon>
        <taxon>Hyphomicrobiales</taxon>
        <taxon>Rhizobiaceae</taxon>
        <taxon>Rhizobium/Agrobacterium group</taxon>
        <taxon>Rhizobium</taxon>
    </lineage>
</organism>
<name>A0A246DLF6_9HYPH</name>
<sequence>MGRDVKRDLVQPSLLDRLTDDEPRSSCEAQDKRSFSVRHSGKCRSVEHLNWRFGRERVWPRWRRRRTSMGI</sequence>
<accession>A0A246DLF6</accession>
<reference evidence="1 2" key="1">
    <citation type="submission" date="2017-03" db="EMBL/GenBank/DDBJ databases">
        <title>Genome of strain Rhizobium sp. CNPSo 668.</title>
        <authorList>
            <person name="Ribeiro R."/>
        </authorList>
    </citation>
    <scope>NUCLEOTIDE SEQUENCE [LARGE SCALE GENOMIC DNA]</scope>
    <source>
        <strain evidence="1 2">CNPSo 668</strain>
    </source>
</reference>